<proteinExistence type="predicted"/>
<name>V5TSB5_HALHI</name>
<dbReference type="Proteomes" id="UP000018572">
    <property type="component" value="Chromosome 1"/>
</dbReference>
<evidence type="ECO:0000313" key="2">
    <source>
        <dbReference type="Proteomes" id="UP000018572"/>
    </source>
</evidence>
<dbReference type="AlphaFoldDB" id="V5TSB5"/>
<keyword evidence="2" id="KW-1185">Reference proteome</keyword>
<gene>
    <name evidence="1" type="ORF">HISP_08530</name>
</gene>
<organism evidence="1 2">
    <name type="scientific">Haloarcula hispanica N601</name>
    <dbReference type="NCBI Taxonomy" id="1417673"/>
    <lineage>
        <taxon>Archaea</taxon>
        <taxon>Methanobacteriati</taxon>
        <taxon>Methanobacteriota</taxon>
        <taxon>Stenosarchaea group</taxon>
        <taxon>Halobacteria</taxon>
        <taxon>Halobacteriales</taxon>
        <taxon>Haloarculaceae</taxon>
        <taxon>Haloarcula</taxon>
    </lineage>
</organism>
<reference evidence="1 2" key="1">
    <citation type="journal article" date="2014" name="Genome Announc.">
        <title>Complete Genome Sequence of the Extremely Halophilic Archaeon Haloarcula hispanica Strain N601.</title>
        <authorList>
            <person name="Ding J.Y."/>
            <person name="Chiang P.W."/>
            <person name="Hong M.J."/>
            <person name="Dyall-Smith M."/>
            <person name="Tang S.L."/>
        </authorList>
    </citation>
    <scope>NUCLEOTIDE SEQUENCE [LARGE SCALE GENOMIC DNA]</scope>
    <source>
        <strain evidence="1 2">N601</strain>
    </source>
</reference>
<protein>
    <submittedName>
        <fullName evidence="1">Uncharacterized protein</fullName>
    </submittedName>
</protein>
<dbReference type="EMBL" id="CP006884">
    <property type="protein sequence ID" value="AHB67484.1"/>
    <property type="molecule type" value="Genomic_DNA"/>
</dbReference>
<accession>V5TSB5</accession>
<dbReference type="KEGG" id="hhn:HISP_08530"/>
<dbReference type="HOGENOM" id="CLU_2447559_0_0_2"/>
<sequence length="101" mass="11158">MQCEVYVGVDGTVGNASSILVDDKVQIREVVTIAVVVQECGREERMVLQGGVWIVDGFVDSCGDIGFEPSLVHYLRVILGNERGKYGLIMWRGLLNWNTGQ</sequence>
<evidence type="ECO:0000313" key="1">
    <source>
        <dbReference type="EMBL" id="AHB67484.1"/>
    </source>
</evidence>